<evidence type="ECO:0000256" key="1">
    <source>
        <dbReference type="SAM" id="MobiDB-lite"/>
    </source>
</evidence>
<dbReference type="FunFam" id="3.30.420.10:FF:000032">
    <property type="entry name" value="Retrovirus-related Pol polyprotein from transposon 297-like Protein"/>
    <property type="match status" value="1"/>
</dbReference>
<dbReference type="SUPFAM" id="SSF53098">
    <property type="entry name" value="Ribonuclease H-like"/>
    <property type="match status" value="1"/>
</dbReference>
<organism evidence="3 4">
    <name type="scientific">Rotaria magnacalcarata</name>
    <dbReference type="NCBI Taxonomy" id="392030"/>
    <lineage>
        <taxon>Eukaryota</taxon>
        <taxon>Metazoa</taxon>
        <taxon>Spiralia</taxon>
        <taxon>Gnathifera</taxon>
        <taxon>Rotifera</taxon>
        <taxon>Eurotatoria</taxon>
        <taxon>Bdelloidea</taxon>
        <taxon>Philodinida</taxon>
        <taxon>Philodinidae</taxon>
        <taxon>Rotaria</taxon>
    </lineage>
</organism>
<feature type="region of interest" description="Disordered" evidence="1">
    <location>
        <begin position="305"/>
        <end position="337"/>
    </location>
</feature>
<sequence>MISDIRHYVKSCLPCLQNNPLRQKPPGALKPIKPPEGIWQLLTMDFHGPITPTIKHGNKYIISLTDVLSKFVIAKAVCDCTASTAARFLTEEVILKYGTPKCILTDNGTHFTAAMMTELFKKIGITHLYSTPYHPMTNGQIERFNATMDAKIATLSNDKHTDWDEQLPFVTFNYNTSIHTTTGQIPFELIYGRSPILPIDQQQPLVTLSQDPEHKEKLNQYVSTLTEQAKTKILKQQGHYKERYDRHRTNPNHKIGDLVLIKILTMRNKFDWRYEGPFRIIQKFSTKAFIVQHVKISTLIRQKNYSSTSNRQQTLSSNNKSHSNETRNYQHHHRYTSPLEKLDKLNNRYVKKKVEQNNKYKALYENGECSKFELSSSLFTQFYINRETSIGVLNDLIDYAYCIQTYSIDTEDQLQQPPTPSEPALIQIQFVHEKDPSIIILIETHHLPPERSSKFDKIKQLCQTILSSNNIVSFWGDPKVELSKFTRFNLFDNDDIQRMVPKNIQADFKAWFNCTYPTSTHCKDEPNDIYSLQAAIYLAFNEWLDKRLTLANWGCGIDWSLKTYLSSNNMHDQQSRIIQDEEEIRTLMTTYASNDCLAVAKLYQTMESCKSSKVILENRNLTTLDHEQMETSQQPEPLSNDHNDTVVVHVLHERHTVDNIMEIDEPKVDILSPVHEQHNNILDELEDISDDESEDVPNNEPQRLIQHSVSPQEEIRPTTSTHNLPLSTTTHGISSRSKLTKTQRNNLKKRANRYKFEIIRQIYSKFTITNVKQILTDMNIYWVNVNIVGNTLFLGLKNDTIRQRVDQQLQQDMFTKEHYERLEKKRQRRHHHHRHH</sequence>
<dbReference type="PROSITE" id="PS50994">
    <property type="entry name" value="INTEGRASE"/>
    <property type="match status" value="1"/>
</dbReference>
<dbReference type="InterPro" id="IPR012337">
    <property type="entry name" value="RNaseH-like_sf"/>
</dbReference>
<dbReference type="GO" id="GO:0003676">
    <property type="term" value="F:nucleic acid binding"/>
    <property type="evidence" value="ECO:0007669"/>
    <property type="project" value="InterPro"/>
</dbReference>
<dbReference type="Pfam" id="PF00665">
    <property type="entry name" value="rve"/>
    <property type="match status" value="1"/>
</dbReference>
<dbReference type="Gene3D" id="3.30.420.10">
    <property type="entry name" value="Ribonuclease H-like superfamily/Ribonuclease H"/>
    <property type="match status" value="1"/>
</dbReference>
<name>A0A8S2MVE7_9BILA</name>
<dbReference type="AlphaFoldDB" id="A0A8S2MVE7"/>
<feature type="compositionally biased region" description="Polar residues" evidence="1">
    <location>
        <begin position="305"/>
        <end position="321"/>
    </location>
</feature>
<accession>A0A8S2MVE7</accession>
<dbReference type="PANTHER" id="PTHR37984:SF15">
    <property type="entry name" value="INTEGRASE CATALYTIC DOMAIN-CONTAINING PROTEIN"/>
    <property type="match status" value="1"/>
</dbReference>
<dbReference type="InterPro" id="IPR036397">
    <property type="entry name" value="RNaseH_sf"/>
</dbReference>
<evidence type="ECO:0000313" key="3">
    <source>
        <dbReference type="EMBL" id="CAF3963525.1"/>
    </source>
</evidence>
<evidence type="ECO:0000313" key="4">
    <source>
        <dbReference type="Proteomes" id="UP000681720"/>
    </source>
</evidence>
<dbReference type="InterPro" id="IPR050951">
    <property type="entry name" value="Retrovirus_Pol_polyprotein"/>
</dbReference>
<evidence type="ECO:0000259" key="2">
    <source>
        <dbReference type="PROSITE" id="PS50994"/>
    </source>
</evidence>
<dbReference type="EMBL" id="CAJOBJ010003383">
    <property type="protein sequence ID" value="CAF3963525.1"/>
    <property type="molecule type" value="Genomic_DNA"/>
</dbReference>
<feature type="domain" description="Integrase catalytic" evidence="2">
    <location>
        <begin position="30"/>
        <end position="194"/>
    </location>
</feature>
<protein>
    <recommendedName>
        <fullName evidence="2">Integrase catalytic domain-containing protein</fullName>
    </recommendedName>
</protein>
<comment type="caution">
    <text evidence="3">The sequence shown here is derived from an EMBL/GenBank/DDBJ whole genome shotgun (WGS) entry which is preliminary data.</text>
</comment>
<feature type="compositionally biased region" description="Polar residues" evidence="1">
    <location>
        <begin position="709"/>
        <end position="737"/>
    </location>
</feature>
<reference evidence="3" key="1">
    <citation type="submission" date="2021-02" db="EMBL/GenBank/DDBJ databases">
        <authorList>
            <person name="Nowell W R."/>
        </authorList>
    </citation>
    <scope>NUCLEOTIDE SEQUENCE</scope>
</reference>
<proteinExistence type="predicted"/>
<dbReference type="PANTHER" id="PTHR37984">
    <property type="entry name" value="PROTEIN CBG26694"/>
    <property type="match status" value="1"/>
</dbReference>
<dbReference type="InterPro" id="IPR001584">
    <property type="entry name" value="Integrase_cat-core"/>
</dbReference>
<dbReference type="GO" id="GO:0015074">
    <property type="term" value="P:DNA integration"/>
    <property type="evidence" value="ECO:0007669"/>
    <property type="project" value="InterPro"/>
</dbReference>
<dbReference type="Proteomes" id="UP000681720">
    <property type="component" value="Unassembled WGS sequence"/>
</dbReference>
<feature type="region of interest" description="Disordered" evidence="1">
    <location>
        <begin position="709"/>
        <end position="743"/>
    </location>
</feature>
<gene>
    <name evidence="3" type="ORF">GIL414_LOCUS9761</name>
</gene>